<dbReference type="SUPFAM" id="SSF46934">
    <property type="entry name" value="UBA-like"/>
    <property type="match status" value="1"/>
</dbReference>
<dbReference type="InterPro" id="IPR009060">
    <property type="entry name" value="UBA-like_sf"/>
</dbReference>
<dbReference type="CDD" id="cd16106">
    <property type="entry name" value="Ubl_Dsk2p_like"/>
    <property type="match status" value="1"/>
</dbReference>
<feature type="compositionally biased region" description="Polar residues" evidence="1">
    <location>
        <begin position="109"/>
        <end position="118"/>
    </location>
</feature>
<gene>
    <name evidence="4" type="ORF">E0L32_010135</name>
</gene>
<sequence length="418" mass="43234">MADNTAESGETQLTFKVKSSGERLHTVTISDSATVLDLKTKLSEKDYEDIPVDRQRLIYSGRVMKNEDALSNYKIKQGNTIHLVKSAASNPVPPPASASAQTPQAIPSNMASGTSANNPLAGLTGARFAGHVPLPNQNLFGPDGGMNLPSEDQMIDMLGNPQVAQSLNEALNNPAFIDFMIQQNPMLRDVPNAREMLQSDSFRNMMTNPEAIRAANRMRRMMSGGQGLGGFPAPGATDNTPAGAPASGTDAGSNTANSNNAANPFGFNPFAANAPNPFLALLNPQAGASGGTPAANTDSAREGAGSPPAGGQAPGANNAAANPWAALLGLPPQGGQAGGFPQMNPEAMQQALQALGLGMPGGGGGAAAPPDNRPPEERYAEQLRQLNDMGFYDFDQNVAALRRSGGSVQGAIQHLLGD</sequence>
<dbReference type="FunCoup" id="A0A507AFN5">
    <property type="interactions" value="622"/>
</dbReference>
<dbReference type="Pfam" id="PF00240">
    <property type="entry name" value="ubiquitin"/>
    <property type="match status" value="1"/>
</dbReference>
<dbReference type="Gene3D" id="3.10.20.90">
    <property type="entry name" value="Phosphatidylinositol 3-kinase Catalytic Subunit, Chain A, domain 1"/>
    <property type="match status" value="1"/>
</dbReference>
<reference evidence="4 5" key="1">
    <citation type="submission" date="2019-06" db="EMBL/GenBank/DDBJ databases">
        <title>Draft genome sequence of the filamentous fungus Phialemoniopsis curvata isolated from diesel fuel.</title>
        <authorList>
            <person name="Varaljay V.A."/>
            <person name="Lyon W.J."/>
            <person name="Crouch A.L."/>
            <person name="Drake C.E."/>
            <person name="Hollomon J.M."/>
            <person name="Nadeau L.J."/>
            <person name="Nunn H.S."/>
            <person name="Stevenson B.S."/>
            <person name="Bojanowski C.L."/>
            <person name="Crookes-Goodson W.J."/>
        </authorList>
    </citation>
    <scope>NUCLEOTIDE SEQUENCE [LARGE SCALE GENOMIC DNA]</scope>
    <source>
        <strain evidence="4 5">D216</strain>
    </source>
</reference>
<feature type="domain" description="UBA" evidence="2">
    <location>
        <begin position="374"/>
        <end position="418"/>
    </location>
</feature>
<dbReference type="GO" id="GO:0005829">
    <property type="term" value="C:cytosol"/>
    <property type="evidence" value="ECO:0007669"/>
    <property type="project" value="TreeGrafter"/>
</dbReference>
<feature type="compositionally biased region" description="Low complexity" evidence="1">
    <location>
        <begin position="97"/>
        <end position="108"/>
    </location>
</feature>
<protein>
    <submittedName>
        <fullName evidence="4">Uncharacterized protein</fullName>
    </submittedName>
</protein>
<dbReference type="GO" id="GO:0031593">
    <property type="term" value="F:polyubiquitin modification-dependent protein binding"/>
    <property type="evidence" value="ECO:0007669"/>
    <property type="project" value="TreeGrafter"/>
</dbReference>
<dbReference type="SMART" id="SM00213">
    <property type="entry name" value="UBQ"/>
    <property type="match status" value="1"/>
</dbReference>
<dbReference type="GeneID" id="41977582"/>
<dbReference type="InterPro" id="IPR015940">
    <property type="entry name" value="UBA"/>
</dbReference>
<dbReference type="PANTHER" id="PTHR10677:SF3">
    <property type="entry name" value="FI07626P-RELATED"/>
    <property type="match status" value="1"/>
</dbReference>
<dbReference type="Pfam" id="PF00627">
    <property type="entry name" value="UBA"/>
    <property type="match status" value="1"/>
</dbReference>
<dbReference type="InParanoid" id="A0A507AFN5"/>
<dbReference type="FunFam" id="1.10.8.10:FF:000024">
    <property type="entry name" value="Ubiquitin domain-containing protein DSK2"/>
    <property type="match status" value="1"/>
</dbReference>
<dbReference type="GO" id="GO:0006511">
    <property type="term" value="P:ubiquitin-dependent protein catabolic process"/>
    <property type="evidence" value="ECO:0007669"/>
    <property type="project" value="TreeGrafter"/>
</dbReference>
<organism evidence="4 5">
    <name type="scientific">Thyridium curvatum</name>
    <dbReference type="NCBI Taxonomy" id="1093900"/>
    <lineage>
        <taxon>Eukaryota</taxon>
        <taxon>Fungi</taxon>
        <taxon>Dikarya</taxon>
        <taxon>Ascomycota</taxon>
        <taxon>Pezizomycotina</taxon>
        <taxon>Sordariomycetes</taxon>
        <taxon>Sordariomycetidae</taxon>
        <taxon>Thyridiales</taxon>
        <taxon>Thyridiaceae</taxon>
        <taxon>Thyridium</taxon>
    </lineage>
</organism>
<dbReference type="PANTHER" id="PTHR10677">
    <property type="entry name" value="UBIQUILIN"/>
    <property type="match status" value="1"/>
</dbReference>
<dbReference type="AlphaFoldDB" id="A0A507AFN5"/>
<dbReference type="RefSeq" id="XP_030990116.1">
    <property type="nucleotide sequence ID" value="XM_031132720.1"/>
</dbReference>
<feature type="region of interest" description="Disordered" evidence="1">
    <location>
        <begin position="86"/>
        <end position="118"/>
    </location>
</feature>
<name>A0A507AFN5_9PEZI</name>
<proteinExistence type="predicted"/>
<feature type="domain" description="Ubiquitin-like" evidence="3">
    <location>
        <begin position="11"/>
        <end position="90"/>
    </location>
</feature>
<accession>A0A507AFN5</accession>
<dbReference type="Proteomes" id="UP000319257">
    <property type="component" value="Unassembled WGS sequence"/>
</dbReference>
<dbReference type="InterPro" id="IPR029071">
    <property type="entry name" value="Ubiquitin-like_domsf"/>
</dbReference>
<evidence type="ECO:0000313" key="5">
    <source>
        <dbReference type="Proteomes" id="UP000319257"/>
    </source>
</evidence>
<dbReference type="Gene3D" id="1.10.8.10">
    <property type="entry name" value="DNA helicase RuvA subunit, C-terminal domain"/>
    <property type="match status" value="1"/>
</dbReference>
<feature type="compositionally biased region" description="Low complexity" evidence="1">
    <location>
        <begin position="251"/>
        <end position="260"/>
    </location>
</feature>
<evidence type="ECO:0000256" key="1">
    <source>
        <dbReference type="SAM" id="MobiDB-lite"/>
    </source>
</evidence>
<feature type="compositionally biased region" description="Low complexity" evidence="1">
    <location>
        <begin position="303"/>
        <end position="318"/>
    </location>
</feature>
<dbReference type="PROSITE" id="PS50053">
    <property type="entry name" value="UBIQUITIN_2"/>
    <property type="match status" value="1"/>
</dbReference>
<dbReference type="PROSITE" id="PS50030">
    <property type="entry name" value="UBA"/>
    <property type="match status" value="1"/>
</dbReference>
<dbReference type="InterPro" id="IPR000626">
    <property type="entry name" value="Ubiquitin-like_dom"/>
</dbReference>
<feature type="region of interest" description="Disordered" evidence="1">
    <location>
        <begin position="283"/>
        <end position="318"/>
    </location>
</feature>
<comment type="caution">
    <text evidence="4">The sequence shown here is derived from an EMBL/GenBank/DDBJ whole genome shotgun (WGS) entry which is preliminary data.</text>
</comment>
<feature type="region of interest" description="Disordered" evidence="1">
    <location>
        <begin position="228"/>
        <end position="260"/>
    </location>
</feature>
<dbReference type="SMART" id="SM00165">
    <property type="entry name" value="UBA"/>
    <property type="match status" value="1"/>
</dbReference>
<dbReference type="STRING" id="1093900.A0A507AFN5"/>
<dbReference type="SUPFAM" id="SSF54236">
    <property type="entry name" value="Ubiquitin-like"/>
    <property type="match status" value="1"/>
</dbReference>
<dbReference type="InterPro" id="IPR015496">
    <property type="entry name" value="Ubiquilin"/>
</dbReference>
<dbReference type="EMBL" id="SKBQ01000079">
    <property type="protein sequence ID" value="TPX08405.1"/>
    <property type="molecule type" value="Genomic_DNA"/>
</dbReference>
<evidence type="ECO:0000313" key="4">
    <source>
        <dbReference type="EMBL" id="TPX08405.1"/>
    </source>
</evidence>
<dbReference type="OrthoDB" id="267397at2759"/>
<dbReference type="CDD" id="cd14324">
    <property type="entry name" value="UBA_Dsk2p_like"/>
    <property type="match status" value="1"/>
</dbReference>
<keyword evidence="5" id="KW-1185">Reference proteome</keyword>
<evidence type="ECO:0000259" key="2">
    <source>
        <dbReference type="PROSITE" id="PS50030"/>
    </source>
</evidence>
<evidence type="ECO:0000259" key="3">
    <source>
        <dbReference type="PROSITE" id="PS50053"/>
    </source>
</evidence>